<dbReference type="GO" id="GO:0003676">
    <property type="term" value="F:nucleic acid binding"/>
    <property type="evidence" value="ECO:0007669"/>
    <property type="project" value="InterPro"/>
</dbReference>
<accession>A0A2I1H2H7</accession>
<dbReference type="SUPFAM" id="SSF53098">
    <property type="entry name" value="Ribonuclease H-like"/>
    <property type="match status" value="1"/>
</dbReference>
<dbReference type="Proteomes" id="UP000234323">
    <property type="component" value="Unassembled WGS sequence"/>
</dbReference>
<reference evidence="1 2" key="1">
    <citation type="submission" date="2015-10" db="EMBL/GenBank/DDBJ databases">
        <title>Genome analyses suggest a sexual origin of heterokaryosis in a supposedly ancient asexual fungus.</title>
        <authorList>
            <person name="Ropars J."/>
            <person name="Sedzielewska K."/>
            <person name="Noel J."/>
            <person name="Charron P."/>
            <person name="Farinelli L."/>
            <person name="Marton T."/>
            <person name="Kruger M."/>
            <person name="Pelin A."/>
            <person name="Brachmann A."/>
            <person name="Corradi N."/>
        </authorList>
    </citation>
    <scope>NUCLEOTIDE SEQUENCE [LARGE SCALE GENOMIC DNA]</scope>
    <source>
        <strain evidence="1 2">A4</strain>
    </source>
</reference>
<proteinExistence type="predicted"/>
<evidence type="ECO:0000313" key="1">
    <source>
        <dbReference type="EMBL" id="PKY53082.1"/>
    </source>
</evidence>
<evidence type="ECO:0008006" key="3">
    <source>
        <dbReference type="Google" id="ProtNLM"/>
    </source>
</evidence>
<protein>
    <recommendedName>
        <fullName evidence="3">Integrase catalytic domain-containing protein</fullName>
    </recommendedName>
</protein>
<gene>
    <name evidence="1" type="ORF">RhiirA4_471105</name>
</gene>
<comment type="caution">
    <text evidence="1">The sequence shown here is derived from an EMBL/GenBank/DDBJ whole genome shotgun (WGS) entry which is preliminary data.</text>
</comment>
<organism evidence="1 2">
    <name type="scientific">Rhizophagus irregularis</name>
    <dbReference type="NCBI Taxonomy" id="588596"/>
    <lineage>
        <taxon>Eukaryota</taxon>
        <taxon>Fungi</taxon>
        <taxon>Fungi incertae sedis</taxon>
        <taxon>Mucoromycota</taxon>
        <taxon>Glomeromycotina</taxon>
        <taxon>Glomeromycetes</taxon>
        <taxon>Glomerales</taxon>
        <taxon>Glomeraceae</taxon>
        <taxon>Rhizophagus</taxon>
    </lineage>
</organism>
<dbReference type="InterPro" id="IPR012337">
    <property type="entry name" value="RNaseH-like_sf"/>
</dbReference>
<name>A0A2I1H2H7_9GLOM</name>
<dbReference type="AlphaFoldDB" id="A0A2I1H2H7"/>
<dbReference type="Gene3D" id="3.30.420.10">
    <property type="entry name" value="Ribonuclease H-like superfamily/Ribonuclease H"/>
    <property type="match status" value="1"/>
</dbReference>
<sequence length="195" mass="22469">MSDITPMPHDKYMRRIFKYRFAVKDVASRYRRSLALTDKFSTHTAKALYDNPDCPLTWPKLIIIDKGKEYIGKCKELLTNHDVKIQYAKSKRSMMINSITPFVTRLIGMTPAEAIKKKKVYAKPSCKYNRPIGYDEPRLSYRDNVRYLLEHGELEGGPRRRGTDMNWSPEIYNIGGGGTLINDGVELPPESVLHQ</sequence>
<evidence type="ECO:0000313" key="2">
    <source>
        <dbReference type="Proteomes" id="UP000234323"/>
    </source>
</evidence>
<dbReference type="VEuPathDB" id="FungiDB:RhiirA1_491742"/>
<keyword evidence="2" id="KW-1185">Reference proteome</keyword>
<dbReference type="InterPro" id="IPR036397">
    <property type="entry name" value="RNaseH_sf"/>
</dbReference>
<dbReference type="EMBL" id="LLXI01001323">
    <property type="protein sequence ID" value="PKY53082.1"/>
    <property type="molecule type" value="Genomic_DNA"/>
</dbReference>